<keyword evidence="1" id="KW-0472">Membrane</keyword>
<dbReference type="AlphaFoldDB" id="A0A382WS86"/>
<keyword evidence="1" id="KW-1133">Transmembrane helix</keyword>
<protein>
    <recommendedName>
        <fullName evidence="3">Glycosyltransferase RgtA/B/C/D-like domain-containing protein</fullName>
    </recommendedName>
</protein>
<keyword evidence="1" id="KW-0812">Transmembrane</keyword>
<evidence type="ECO:0000313" key="2">
    <source>
        <dbReference type="EMBL" id="SVD61504.1"/>
    </source>
</evidence>
<accession>A0A382WS86</accession>
<reference evidence="2" key="1">
    <citation type="submission" date="2018-05" db="EMBL/GenBank/DDBJ databases">
        <authorList>
            <person name="Lanie J.A."/>
            <person name="Ng W.-L."/>
            <person name="Kazmierczak K.M."/>
            <person name="Andrzejewski T.M."/>
            <person name="Davidsen T.M."/>
            <person name="Wayne K.J."/>
            <person name="Tettelin H."/>
            <person name="Glass J.I."/>
            <person name="Rusch D."/>
            <person name="Podicherti R."/>
            <person name="Tsui H.-C.T."/>
            <person name="Winkler M.E."/>
        </authorList>
    </citation>
    <scope>NUCLEOTIDE SEQUENCE</scope>
</reference>
<dbReference type="EMBL" id="UINC01161997">
    <property type="protein sequence ID" value="SVD61504.1"/>
    <property type="molecule type" value="Genomic_DNA"/>
</dbReference>
<feature type="non-terminal residue" evidence="2">
    <location>
        <position position="162"/>
    </location>
</feature>
<feature type="transmembrane region" description="Helical" evidence="1">
    <location>
        <begin position="90"/>
        <end position="108"/>
    </location>
</feature>
<sequence length="162" mass="17553">MSVPGWGIRRQCAALAGLVLIVYANSLDSGFYFDDHHSIERNTAIRSLAAIPTYFVDGGAFSADPDVSMYRPLLLVSYALNHAIGGVDPVGYHLVNVILHISFVILLFRTGRQLTRNSGTMWWWAAIVAVHPLNSQAVNYVSSRSGILAALGALGAFYLSSV</sequence>
<name>A0A382WS86_9ZZZZ</name>
<dbReference type="PANTHER" id="PTHR44395:SF1">
    <property type="entry name" value="PROTEIN O-MANNOSYL-TRANSFERASE TMTC3"/>
    <property type="match status" value="1"/>
</dbReference>
<proteinExistence type="predicted"/>
<evidence type="ECO:0000256" key="1">
    <source>
        <dbReference type="SAM" id="Phobius"/>
    </source>
</evidence>
<dbReference type="PANTHER" id="PTHR44395">
    <property type="match status" value="1"/>
</dbReference>
<gene>
    <name evidence="2" type="ORF">METZ01_LOCUS414358</name>
</gene>
<evidence type="ECO:0008006" key="3">
    <source>
        <dbReference type="Google" id="ProtNLM"/>
    </source>
</evidence>
<organism evidence="2">
    <name type="scientific">marine metagenome</name>
    <dbReference type="NCBI Taxonomy" id="408172"/>
    <lineage>
        <taxon>unclassified sequences</taxon>
        <taxon>metagenomes</taxon>
        <taxon>ecological metagenomes</taxon>
    </lineage>
</organism>